<protein>
    <submittedName>
        <fullName evidence="1">Uncharacterized protein</fullName>
    </submittedName>
</protein>
<sequence>MWKTERVIEIAAEMKRHNLEVLGISETLWTQAGKQELSSPDLLLHTSHEEESAPHTQGVALMLSKQAPIEKTVS</sequence>
<keyword evidence="2" id="KW-1185">Reference proteome</keyword>
<evidence type="ECO:0000313" key="1">
    <source>
        <dbReference type="EMBL" id="VDP16929.1"/>
    </source>
</evidence>
<organism evidence="1 2">
    <name type="scientific">Schistosoma margrebowiei</name>
    <dbReference type="NCBI Taxonomy" id="48269"/>
    <lineage>
        <taxon>Eukaryota</taxon>
        <taxon>Metazoa</taxon>
        <taxon>Spiralia</taxon>
        <taxon>Lophotrochozoa</taxon>
        <taxon>Platyhelminthes</taxon>
        <taxon>Trematoda</taxon>
        <taxon>Digenea</taxon>
        <taxon>Strigeidida</taxon>
        <taxon>Schistosomatoidea</taxon>
        <taxon>Schistosomatidae</taxon>
        <taxon>Schistosoma</taxon>
    </lineage>
</organism>
<dbReference type="AlphaFoldDB" id="A0A183MFQ3"/>
<gene>
    <name evidence="1" type="ORF">SMRZ_LOCUS14878</name>
</gene>
<evidence type="ECO:0000313" key="2">
    <source>
        <dbReference type="Proteomes" id="UP000277204"/>
    </source>
</evidence>
<name>A0A183MFQ3_9TREM</name>
<reference evidence="1 2" key="1">
    <citation type="submission" date="2018-11" db="EMBL/GenBank/DDBJ databases">
        <authorList>
            <consortium name="Pathogen Informatics"/>
        </authorList>
    </citation>
    <scope>NUCLEOTIDE SEQUENCE [LARGE SCALE GENOMIC DNA]</scope>
    <source>
        <strain evidence="1 2">Zambia</strain>
    </source>
</reference>
<dbReference type="Proteomes" id="UP000277204">
    <property type="component" value="Unassembled WGS sequence"/>
</dbReference>
<dbReference type="EMBL" id="UZAI01016837">
    <property type="protein sequence ID" value="VDP16929.1"/>
    <property type="molecule type" value="Genomic_DNA"/>
</dbReference>
<proteinExistence type="predicted"/>
<accession>A0A183MFQ3</accession>